<keyword evidence="1" id="KW-0732">Signal</keyword>
<name>A0A1I1IPC5_9FLAO</name>
<dbReference type="Proteomes" id="UP000199438">
    <property type="component" value="Unassembled WGS sequence"/>
</dbReference>
<gene>
    <name evidence="2" type="ORF">SAMN04487907_1046</name>
</gene>
<dbReference type="STRING" id="1334022.SAMN04487907_1046"/>
<dbReference type="EMBL" id="FOKV01000004">
    <property type="protein sequence ID" value="SFC37781.1"/>
    <property type="molecule type" value="Genomic_DNA"/>
</dbReference>
<evidence type="ECO:0000256" key="1">
    <source>
        <dbReference type="SAM" id="SignalP"/>
    </source>
</evidence>
<dbReference type="OrthoDB" id="1441843at2"/>
<dbReference type="RefSeq" id="WP_139219196.1">
    <property type="nucleotide sequence ID" value="NZ_FOKV01000004.1"/>
</dbReference>
<sequence length="141" mass="16248">MKKLSSLIIVFLVITSVNSQTFSNGSPSRADLNISTKIPIPDEFVGSIYYNEEFVPAKMKGGGNSKDVFVRYNSLENAIEVKLAKNSNSINIMPRNKNILYDIDEYEIFLEEFTDWKGKKVNGYFYDFYSKDSIRFWVNLL</sequence>
<keyword evidence="3" id="KW-1185">Reference proteome</keyword>
<proteinExistence type="predicted"/>
<reference evidence="3" key="1">
    <citation type="submission" date="2016-10" db="EMBL/GenBank/DDBJ databases">
        <authorList>
            <person name="Varghese N."/>
            <person name="Submissions S."/>
        </authorList>
    </citation>
    <scope>NUCLEOTIDE SEQUENCE [LARGE SCALE GENOMIC DNA]</scope>
    <source>
        <strain evidence="3">DSM 24499</strain>
    </source>
</reference>
<evidence type="ECO:0000313" key="3">
    <source>
        <dbReference type="Proteomes" id="UP000199438"/>
    </source>
</evidence>
<protein>
    <submittedName>
        <fullName evidence="2">Uncharacterized protein</fullName>
    </submittedName>
</protein>
<feature type="signal peptide" evidence="1">
    <location>
        <begin position="1"/>
        <end position="19"/>
    </location>
</feature>
<organism evidence="2 3">
    <name type="scientific">Zunongwangia mangrovi</name>
    <dbReference type="NCBI Taxonomy" id="1334022"/>
    <lineage>
        <taxon>Bacteria</taxon>
        <taxon>Pseudomonadati</taxon>
        <taxon>Bacteroidota</taxon>
        <taxon>Flavobacteriia</taxon>
        <taxon>Flavobacteriales</taxon>
        <taxon>Flavobacteriaceae</taxon>
        <taxon>Zunongwangia</taxon>
    </lineage>
</organism>
<evidence type="ECO:0000313" key="2">
    <source>
        <dbReference type="EMBL" id="SFC37781.1"/>
    </source>
</evidence>
<dbReference type="AlphaFoldDB" id="A0A1I1IPC5"/>
<accession>A0A1I1IPC5</accession>
<feature type="chain" id="PRO_5011543312" evidence="1">
    <location>
        <begin position="20"/>
        <end position="141"/>
    </location>
</feature>